<comment type="similarity">
    <text evidence="12 14">Belongs to the TonB-dependent receptor family.</text>
</comment>
<dbReference type="InterPro" id="IPR000531">
    <property type="entry name" value="Beta-barrel_TonB"/>
</dbReference>
<feature type="short sequence motif" description="TonB C-terminal box" evidence="13">
    <location>
        <begin position="719"/>
        <end position="736"/>
    </location>
</feature>
<dbReference type="PROSITE" id="PS52016">
    <property type="entry name" value="TONB_DEPENDENT_REC_3"/>
    <property type="match status" value="1"/>
</dbReference>
<evidence type="ECO:0000259" key="16">
    <source>
        <dbReference type="Pfam" id="PF00593"/>
    </source>
</evidence>
<dbReference type="Pfam" id="PF00593">
    <property type="entry name" value="TonB_dep_Rec_b-barrel"/>
    <property type="match status" value="1"/>
</dbReference>
<dbReference type="EMBL" id="CP158375">
    <property type="protein sequence ID" value="XDO95499.1"/>
    <property type="molecule type" value="Genomic_DNA"/>
</dbReference>
<evidence type="ECO:0000256" key="10">
    <source>
        <dbReference type="ARBA" id="ARBA00023136"/>
    </source>
</evidence>
<dbReference type="InterPro" id="IPR036942">
    <property type="entry name" value="Beta-barrel_TonB_sf"/>
</dbReference>
<evidence type="ECO:0000256" key="3">
    <source>
        <dbReference type="ARBA" id="ARBA00022452"/>
    </source>
</evidence>
<dbReference type="PROSITE" id="PS01156">
    <property type="entry name" value="TONB_DEPENDENT_REC_2"/>
    <property type="match status" value="1"/>
</dbReference>
<keyword evidence="2 12" id="KW-0813">Transport</keyword>
<evidence type="ECO:0000256" key="8">
    <source>
        <dbReference type="ARBA" id="ARBA00023065"/>
    </source>
</evidence>
<keyword evidence="3 12" id="KW-1134">Transmembrane beta strand</keyword>
<dbReference type="PANTHER" id="PTHR32552:SF81">
    <property type="entry name" value="TONB-DEPENDENT OUTER MEMBRANE RECEPTOR"/>
    <property type="match status" value="1"/>
</dbReference>
<keyword evidence="4" id="KW-0410">Iron transport</keyword>
<feature type="signal peptide" evidence="15">
    <location>
        <begin position="1"/>
        <end position="38"/>
    </location>
</feature>
<evidence type="ECO:0000256" key="4">
    <source>
        <dbReference type="ARBA" id="ARBA00022496"/>
    </source>
</evidence>
<sequence>MDTQSSAGRARLRRVGGLLMAGASLAALAVAFASPVRAQPASDETAAAALDELVVTARRRDERLQDVPAAVTAFSSASLQNMQATNVGDLQGSVPNLTIHEGDAANAVVYVRGVGQIDSLAFADPGVGVYVDDVYLGRAQGAFLDVYDVDRIEVLRGPQGTLYGRNTIGGAVKFVSKPLSGDFNGALEATVGDYERVEVKGSVGGALAPDKLLAKAAFAYSARDGYSLNALDGQTDGDKNLLAGRLAFEYRASEDISLRLNIDGTRDRPDRSRTPARATPVFGSPATLDRPFDVNANFNTLADLSTAGVSLVADWRLSDAVGLKSITAYRKMSYDSNLDLDATTQSVFGVYVREDQDQVSQELQLNYSSDRLSAVGGLFWFKEHDDTFSGLLGPTIGLVTGSQNDQHNESWAAYGQGTYSLTDQLSVTAGLRYTHEKKDFFRTQKFFAATVTNLPVPYDQGPFATYIDTSDEWSSVSPRLGVDYKVSDDVLAYASVSRGFKSGGFDGRANDAAGARPYDPETLWAYEAGLKTTLLDRRLTANLAVFWNDYKDLQLSSFTADSSGAFTALFTNAAAATIRGAELELIARPIRPLTLNFVLGYLDGQYDEYIGPGGRDISDQRELVNAPRWDGKVGAVYRFDLSDGGSLTFGADAAFRSKTYRTVSSSEILAQKGYVLVDAFARWQDARDKWFVQAGVKNLTDKRYIEQGFDLSDSLGYQLAYFGAPRTVSATIGVAF</sequence>
<keyword evidence="7" id="KW-0408">Iron</keyword>
<evidence type="ECO:0000256" key="7">
    <source>
        <dbReference type="ARBA" id="ARBA00023004"/>
    </source>
</evidence>
<name>A0AB39KPC2_9CAUL</name>
<keyword evidence="10 12" id="KW-0472">Membrane</keyword>
<feature type="domain" description="TonB-dependent receptor-like beta-barrel" evidence="16">
    <location>
        <begin position="255"/>
        <end position="699"/>
    </location>
</feature>
<evidence type="ECO:0000256" key="13">
    <source>
        <dbReference type="PROSITE-ProRule" id="PRU10144"/>
    </source>
</evidence>
<reference evidence="18" key="1">
    <citation type="submission" date="2024-06" db="EMBL/GenBank/DDBJ databases">
        <title>Caulobacter inopinatus, sp. nov.</title>
        <authorList>
            <person name="Donachie S.P."/>
        </authorList>
    </citation>
    <scope>NUCLEOTIDE SEQUENCE</scope>
    <source>
        <strain evidence="18">73W</strain>
    </source>
</reference>
<keyword evidence="5 12" id="KW-0812">Transmembrane</keyword>
<evidence type="ECO:0000313" key="18">
    <source>
        <dbReference type="EMBL" id="XDO95499.1"/>
    </source>
</evidence>
<evidence type="ECO:0000256" key="9">
    <source>
        <dbReference type="ARBA" id="ARBA00023077"/>
    </source>
</evidence>
<keyword evidence="8" id="KW-0406">Ion transport</keyword>
<dbReference type="InterPro" id="IPR039426">
    <property type="entry name" value="TonB-dep_rcpt-like"/>
</dbReference>
<evidence type="ECO:0000256" key="1">
    <source>
        <dbReference type="ARBA" id="ARBA00004571"/>
    </source>
</evidence>
<evidence type="ECO:0000256" key="6">
    <source>
        <dbReference type="ARBA" id="ARBA00022729"/>
    </source>
</evidence>
<dbReference type="RefSeq" id="WP_369058348.1">
    <property type="nucleotide sequence ID" value="NZ_CP158375.1"/>
</dbReference>
<dbReference type="InterPro" id="IPR010917">
    <property type="entry name" value="TonB_rcpt_CS"/>
</dbReference>
<feature type="domain" description="TonB-dependent receptor plug" evidence="17">
    <location>
        <begin position="64"/>
        <end position="171"/>
    </location>
</feature>
<dbReference type="GO" id="GO:0009279">
    <property type="term" value="C:cell outer membrane"/>
    <property type="evidence" value="ECO:0007669"/>
    <property type="project" value="UniProtKB-SubCell"/>
</dbReference>
<dbReference type="InterPro" id="IPR012910">
    <property type="entry name" value="Plug_dom"/>
</dbReference>
<dbReference type="GO" id="GO:0006826">
    <property type="term" value="P:iron ion transport"/>
    <property type="evidence" value="ECO:0007669"/>
    <property type="project" value="UniProtKB-KW"/>
</dbReference>
<proteinExistence type="inferred from homology"/>
<dbReference type="AlphaFoldDB" id="A0AB39KPC2"/>
<keyword evidence="6 15" id="KW-0732">Signal</keyword>
<evidence type="ECO:0000256" key="14">
    <source>
        <dbReference type="RuleBase" id="RU003357"/>
    </source>
</evidence>
<evidence type="ECO:0000256" key="15">
    <source>
        <dbReference type="SAM" id="SignalP"/>
    </source>
</evidence>
<dbReference type="CDD" id="cd01347">
    <property type="entry name" value="ligand_gated_channel"/>
    <property type="match status" value="1"/>
</dbReference>
<evidence type="ECO:0000256" key="2">
    <source>
        <dbReference type="ARBA" id="ARBA00022448"/>
    </source>
</evidence>
<evidence type="ECO:0000256" key="12">
    <source>
        <dbReference type="PROSITE-ProRule" id="PRU01360"/>
    </source>
</evidence>
<comment type="subcellular location">
    <subcellularLocation>
        <location evidence="1 12">Cell outer membrane</location>
        <topology evidence="1 12">Multi-pass membrane protein</topology>
    </subcellularLocation>
</comment>
<dbReference type="SUPFAM" id="SSF56935">
    <property type="entry name" value="Porins"/>
    <property type="match status" value="1"/>
</dbReference>
<gene>
    <name evidence="18" type="ORF">ABOZ73_11820</name>
</gene>
<keyword evidence="11 12" id="KW-0998">Cell outer membrane</keyword>
<evidence type="ECO:0000259" key="17">
    <source>
        <dbReference type="Pfam" id="PF07715"/>
    </source>
</evidence>
<keyword evidence="9 14" id="KW-0798">TonB box</keyword>
<organism evidence="18">
    <name type="scientific">Caulobacter sp. 73W</name>
    <dbReference type="NCBI Taxonomy" id="3161137"/>
    <lineage>
        <taxon>Bacteria</taxon>
        <taxon>Pseudomonadati</taxon>
        <taxon>Pseudomonadota</taxon>
        <taxon>Alphaproteobacteria</taxon>
        <taxon>Caulobacterales</taxon>
        <taxon>Caulobacteraceae</taxon>
        <taxon>Caulobacter</taxon>
    </lineage>
</organism>
<accession>A0AB39KPC2</accession>
<protein>
    <submittedName>
        <fullName evidence="18">TonB-dependent receptor</fullName>
    </submittedName>
</protein>
<evidence type="ECO:0000256" key="11">
    <source>
        <dbReference type="ARBA" id="ARBA00023237"/>
    </source>
</evidence>
<feature type="chain" id="PRO_5044309734" evidence="15">
    <location>
        <begin position="39"/>
        <end position="736"/>
    </location>
</feature>
<evidence type="ECO:0000256" key="5">
    <source>
        <dbReference type="ARBA" id="ARBA00022692"/>
    </source>
</evidence>
<dbReference type="PANTHER" id="PTHR32552">
    <property type="entry name" value="FERRICHROME IRON RECEPTOR-RELATED"/>
    <property type="match status" value="1"/>
</dbReference>
<dbReference type="Gene3D" id="2.40.170.20">
    <property type="entry name" value="TonB-dependent receptor, beta-barrel domain"/>
    <property type="match status" value="1"/>
</dbReference>
<dbReference type="Pfam" id="PF07715">
    <property type="entry name" value="Plug"/>
    <property type="match status" value="1"/>
</dbReference>
<keyword evidence="18" id="KW-0675">Receptor</keyword>